<dbReference type="GeneID" id="18936848"/>
<dbReference type="VEuPathDB" id="FungiDB:MELLADRAFT_94317"/>
<dbReference type="HOGENOM" id="CLU_811529_0_0_1"/>
<organism evidence="3">
    <name type="scientific">Melampsora larici-populina (strain 98AG31 / pathotype 3-4-7)</name>
    <name type="common">Poplar leaf rust fungus</name>
    <dbReference type="NCBI Taxonomy" id="747676"/>
    <lineage>
        <taxon>Eukaryota</taxon>
        <taxon>Fungi</taxon>
        <taxon>Dikarya</taxon>
        <taxon>Basidiomycota</taxon>
        <taxon>Pucciniomycotina</taxon>
        <taxon>Pucciniomycetes</taxon>
        <taxon>Pucciniales</taxon>
        <taxon>Melampsoraceae</taxon>
        <taxon>Melampsora</taxon>
    </lineage>
</organism>
<name>F4S7A3_MELLP</name>
<accession>F4S7A3</accession>
<evidence type="ECO:0000256" key="1">
    <source>
        <dbReference type="SAM" id="MobiDB-lite"/>
    </source>
</evidence>
<dbReference type="KEGG" id="mlr:MELLADRAFT_94317"/>
<keyword evidence="3" id="KW-1185">Reference proteome</keyword>
<gene>
    <name evidence="2" type="ORF">MELLADRAFT_94317</name>
</gene>
<dbReference type="Proteomes" id="UP000001072">
    <property type="component" value="Unassembled WGS sequence"/>
</dbReference>
<dbReference type="AlphaFoldDB" id="F4S7A3"/>
<dbReference type="RefSeq" id="XP_007417249.1">
    <property type="nucleotide sequence ID" value="XM_007417187.1"/>
</dbReference>
<feature type="region of interest" description="Disordered" evidence="1">
    <location>
        <begin position="210"/>
        <end position="237"/>
    </location>
</feature>
<reference evidence="3" key="1">
    <citation type="journal article" date="2011" name="Proc. Natl. Acad. Sci. U.S.A.">
        <title>Obligate biotrophy features unraveled by the genomic analysis of rust fungi.</title>
        <authorList>
            <person name="Duplessis S."/>
            <person name="Cuomo C.A."/>
            <person name="Lin Y.-C."/>
            <person name="Aerts A."/>
            <person name="Tisserant E."/>
            <person name="Veneault-Fourrey C."/>
            <person name="Joly D.L."/>
            <person name="Hacquard S."/>
            <person name="Amselem J."/>
            <person name="Cantarel B.L."/>
            <person name="Chiu R."/>
            <person name="Coutinho P.M."/>
            <person name="Feau N."/>
            <person name="Field M."/>
            <person name="Frey P."/>
            <person name="Gelhaye E."/>
            <person name="Goldberg J."/>
            <person name="Grabherr M.G."/>
            <person name="Kodira C.D."/>
            <person name="Kohler A."/>
            <person name="Kuees U."/>
            <person name="Lindquist E.A."/>
            <person name="Lucas S.M."/>
            <person name="Mago R."/>
            <person name="Mauceli E."/>
            <person name="Morin E."/>
            <person name="Murat C."/>
            <person name="Pangilinan J.L."/>
            <person name="Park R."/>
            <person name="Pearson M."/>
            <person name="Quesneville H."/>
            <person name="Rouhier N."/>
            <person name="Sakthikumar S."/>
            <person name="Salamov A.A."/>
            <person name="Schmutz J."/>
            <person name="Selles B."/>
            <person name="Shapiro H."/>
            <person name="Tanguay P."/>
            <person name="Tuskan G.A."/>
            <person name="Henrissat B."/>
            <person name="Van de Peer Y."/>
            <person name="Rouze P."/>
            <person name="Ellis J.G."/>
            <person name="Dodds P.N."/>
            <person name="Schein J.E."/>
            <person name="Zhong S."/>
            <person name="Hamelin R.C."/>
            <person name="Grigoriev I.V."/>
            <person name="Szabo L.J."/>
            <person name="Martin F."/>
        </authorList>
    </citation>
    <scope>NUCLEOTIDE SEQUENCE [LARGE SCALE GENOMIC DNA]</scope>
    <source>
        <strain evidence="3">98AG31 / pathotype 3-4-7</strain>
    </source>
</reference>
<proteinExistence type="predicted"/>
<protein>
    <submittedName>
        <fullName evidence="2">Uncharacterized protein</fullName>
    </submittedName>
</protein>
<dbReference type="InParanoid" id="F4S7A3"/>
<dbReference type="EMBL" id="GL883158">
    <property type="protein sequence ID" value="EGF99481.1"/>
    <property type="molecule type" value="Genomic_DNA"/>
</dbReference>
<evidence type="ECO:0000313" key="2">
    <source>
        <dbReference type="EMBL" id="EGF99481.1"/>
    </source>
</evidence>
<sequence>MLKTVKALGDCCSGVLVIHEGDFVFWVSKSSSSFDVDFVAFETEREKSGTGMSDASVSGNRGVAGTSCSHGSTQLHFLLVERVCDGGPPLIAALDVGVWRIYGEISSTLLASICCGYLGLSLGAKLQTGSFVWYGGRAFFGWVLPLTRTFLWFSTNRLKKEGPSQDIDVEEGVEGMDVAPAASAKPVPFWIVPTGFPAGILLETDDVKGGGRRHGYSSSSLGRAGERGGGDVGRVGGRDGRGERFTWDGWSVVGWSTICCYLPSGRLSNSASTLSSSPVYQKDISVLPARSLFVPFGSEVDCWRLLRRGCRRLRFDLVRVVDRSCRRYCQVASPWYGSLTDF</sequence>
<evidence type="ECO:0000313" key="3">
    <source>
        <dbReference type="Proteomes" id="UP000001072"/>
    </source>
</evidence>